<evidence type="ECO:0000313" key="1">
    <source>
        <dbReference type="EMBL" id="QHN38866.1"/>
    </source>
</evidence>
<dbReference type="RefSeq" id="WP_005186409.1">
    <property type="nucleotide sequence ID" value="NZ_CP045804.1"/>
</dbReference>
<organism evidence="1">
    <name type="scientific">Gordonia amarae</name>
    <dbReference type="NCBI Taxonomy" id="36821"/>
    <lineage>
        <taxon>Bacteria</taxon>
        <taxon>Bacillati</taxon>
        <taxon>Actinomycetota</taxon>
        <taxon>Actinomycetes</taxon>
        <taxon>Mycobacteriales</taxon>
        <taxon>Gordoniaceae</taxon>
        <taxon>Gordonia</taxon>
    </lineage>
</organism>
<dbReference type="InterPro" id="IPR034660">
    <property type="entry name" value="DinB/YfiT-like"/>
</dbReference>
<gene>
    <name evidence="1" type="ORF">GII30_06470</name>
</gene>
<accession>A0A857KUP6</accession>
<dbReference type="AlphaFoldDB" id="A0A857KUP6"/>
<dbReference type="EMBL" id="CP045810">
    <property type="protein sequence ID" value="QHN38866.1"/>
    <property type="molecule type" value="Genomic_DNA"/>
</dbReference>
<dbReference type="SUPFAM" id="SSF109854">
    <property type="entry name" value="DinB/YfiT-like putative metalloenzymes"/>
    <property type="match status" value="1"/>
</dbReference>
<dbReference type="SUPFAM" id="SSF55718">
    <property type="entry name" value="SCP-like"/>
    <property type="match status" value="1"/>
</dbReference>
<dbReference type="InterPro" id="IPR036527">
    <property type="entry name" value="SCP2_sterol-bd_dom_sf"/>
</dbReference>
<proteinExistence type="predicted"/>
<sequence length="271" mass="29716">MSTMFSRLDYIDAARNACDQFLALTASLPDPDVPLTVNPALSVCECVSQVSRTPSWLLALATDARSWSGDPEDMPTNGVGGIDTIRARHVGACVDQLRTDLDILLDTVKNMSAQVACAVLSDGSKVRSDAALGILIGELLIRGHDIARTLRLPWSIPPDSVPLVARGRHQVLPRWLDTEACSGHTATYEIRLRGTDERYLYEFTDGKLAVNPGEPRPVDAHMRIDPVTALLMSYNRYSPTRAVLTGRAVAWGPRPWLLRSMPAKFRTQATP</sequence>
<name>A0A857KUP6_9ACTN</name>
<reference evidence="1" key="1">
    <citation type="journal article" date="2021" name="Nat. Microbiol.">
        <title>Cocultivation of an ultrasmall environmental parasitic bacterium with lytic ability against bacteria associated with wastewater foams.</title>
        <authorList>
            <person name="Batinovic S."/>
            <person name="Rose J.J.A."/>
            <person name="Ratcliffe J."/>
            <person name="Seviour R.J."/>
            <person name="Petrovski S."/>
        </authorList>
    </citation>
    <scope>NUCLEOTIDE SEQUENCE</scope>
    <source>
        <strain evidence="1">CON44</strain>
    </source>
</reference>
<protein>
    <submittedName>
        <fullName evidence="1">Uncharacterized protein</fullName>
    </submittedName>
</protein>